<dbReference type="SUPFAM" id="SSF63411">
    <property type="entry name" value="LuxS/MPP-like metallohydrolase"/>
    <property type="match status" value="2"/>
</dbReference>
<evidence type="ECO:0000313" key="2">
    <source>
        <dbReference type="EMBL" id="SVD22070.1"/>
    </source>
</evidence>
<dbReference type="EMBL" id="UINC01136988">
    <property type="protein sequence ID" value="SVD22070.1"/>
    <property type="molecule type" value="Genomic_DNA"/>
</dbReference>
<dbReference type="GO" id="GO:0046872">
    <property type="term" value="F:metal ion binding"/>
    <property type="evidence" value="ECO:0007669"/>
    <property type="project" value="InterPro"/>
</dbReference>
<accession>A0A382TIY8</accession>
<dbReference type="Pfam" id="PF05193">
    <property type="entry name" value="Peptidase_M16_C"/>
    <property type="match status" value="1"/>
</dbReference>
<organism evidence="2">
    <name type="scientific">marine metagenome</name>
    <dbReference type="NCBI Taxonomy" id="408172"/>
    <lineage>
        <taxon>unclassified sequences</taxon>
        <taxon>metagenomes</taxon>
        <taxon>ecological metagenomes</taxon>
    </lineage>
</organism>
<dbReference type="InterPro" id="IPR007863">
    <property type="entry name" value="Peptidase_M16_C"/>
</dbReference>
<feature type="domain" description="Peptidase M16 C-terminal" evidence="1">
    <location>
        <begin position="70"/>
        <end position="248"/>
    </location>
</feature>
<protein>
    <recommendedName>
        <fullName evidence="1">Peptidase M16 C-terminal domain-containing protein</fullName>
    </recommendedName>
</protein>
<proteinExistence type="predicted"/>
<sequence length="301" mass="36507">MPTLFELIYLYFTAPRFDDDDFENYKNYIREILLDRQLDPEQVFSDLYTSKLYDNHYRVRPWTLELLEEIDYEQAFQFYKERFDNAGDFTFYFVGSFDLETVRPLVETYLGGLPSTFKRENWKDRNVDYFKGIHSDTLRMGLEPKSTTSLIYTGPFEYNIRNRLNFDAMERMLNIRLNETITEKIGGAYSIEAYGWIDKYPNPSYVFNIYFNSDPDQQKKIIEAIEQEIENLQENGFGQSYLDKVNKQMLQKYQEEYKTNDFWIWNLEFYDWIKEPYSNIYSKEQLHQQRTLKEIVNLARK</sequence>
<feature type="non-terminal residue" evidence="2">
    <location>
        <position position="301"/>
    </location>
</feature>
<dbReference type="InterPro" id="IPR011249">
    <property type="entry name" value="Metalloenz_LuxS/M16"/>
</dbReference>
<gene>
    <name evidence="2" type="ORF">METZ01_LOCUS374924</name>
</gene>
<name>A0A382TIY8_9ZZZZ</name>
<dbReference type="AlphaFoldDB" id="A0A382TIY8"/>
<evidence type="ECO:0000259" key="1">
    <source>
        <dbReference type="Pfam" id="PF05193"/>
    </source>
</evidence>
<dbReference type="Gene3D" id="3.30.830.10">
    <property type="entry name" value="Metalloenzyme, LuxS/M16 peptidase-like"/>
    <property type="match status" value="2"/>
</dbReference>
<reference evidence="2" key="1">
    <citation type="submission" date="2018-05" db="EMBL/GenBank/DDBJ databases">
        <authorList>
            <person name="Lanie J.A."/>
            <person name="Ng W.-L."/>
            <person name="Kazmierczak K.M."/>
            <person name="Andrzejewski T.M."/>
            <person name="Davidsen T.M."/>
            <person name="Wayne K.J."/>
            <person name="Tettelin H."/>
            <person name="Glass J.I."/>
            <person name="Rusch D."/>
            <person name="Podicherti R."/>
            <person name="Tsui H.-C.T."/>
            <person name="Winkler M.E."/>
        </authorList>
    </citation>
    <scope>NUCLEOTIDE SEQUENCE</scope>
</reference>